<dbReference type="EMBL" id="AB698638">
    <property type="protein sequence ID" value="BAP59946.1"/>
    <property type="molecule type" value="Genomic_DNA"/>
</dbReference>
<dbReference type="InterPro" id="IPR020845">
    <property type="entry name" value="AMP-binding_CS"/>
</dbReference>
<dbReference type="Gene3D" id="3.40.50.12780">
    <property type="entry name" value="N-terminal domain of ligase-like"/>
    <property type="match status" value="1"/>
</dbReference>
<dbReference type="AlphaFoldDB" id="A0A090BX91"/>
<dbReference type="PRINTS" id="PR00154">
    <property type="entry name" value="AMPBINDING"/>
</dbReference>
<dbReference type="PROSITE" id="PS00455">
    <property type="entry name" value="AMP_BINDING"/>
    <property type="match status" value="1"/>
</dbReference>
<dbReference type="PANTHER" id="PTHR45527:SF1">
    <property type="entry name" value="FATTY ACID SYNTHASE"/>
    <property type="match status" value="1"/>
</dbReference>
<name>A0A090BX91_9ACTN</name>
<evidence type="ECO:0000313" key="3">
    <source>
        <dbReference type="EMBL" id="BAP59946.1"/>
    </source>
</evidence>
<dbReference type="SUPFAM" id="SSF56801">
    <property type="entry name" value="Acetyl-CoA synthetase-like"/>
    <property type="match status" value="1"/>
</dbReference>
<dbReference type="Gene3D" id="3.30.300.30">
    <property type="match status" value="1"/>
</dbReference>
<dbReference type="InterPro" id="IPR020459">
    <property type="entry name" value="AMP-binding"/>
</dbReference>
<sequence length="471" mass="50924">MRTIWDVVHEQAQRDPEATAAMGVHRYSYRELIEHAVGLSEAIGRLATRGSLIGLDMDSPLSGAVAILAAARAGCAVLPMNRQSPPEHRKRILADARPSLLVRAAAECEFDVEELEYAADADDSLRDVAYVIYTSGSTGLPKGVMVGHNALLDRLSGLAHTPGLAAGESMVAMTSLSFDISMAEMLLPLTVGARLLAAPSDARLDPDVFVDFLNTYVPDVVQATPSFWRLVTTGTWNGAGGSRIWCGGEALSPALARRLVPACKELWNLYGPTEATIWATAALINADDTITLGSPLPDSFACLDNERYEESAEGEILLYGAGLAKGYLRRPQLTSERFCHRQTPHGLMLVYRTGDRARQQADGSLVFLGREDGQIKLRGHRIELGEIESALEEHPKVSQAVTLLRDSERPDRASIVAFVVAEQTSGAEIKRWLLDRLPPSHSPAHIAILPSLPRTAAGKVDRVALACSEPL</sequence>
<evidence type="ECO:0000259" key="2">
    <source>
        <dbReference type="Pfam" id="PF13193"/>
    </source>
</evidence>
<dbReference type="GO" id="GO:0031177">
    <property type="term" value="F:phosphopantetheine binding"/>
    <property type="evidence" value="ECO:0007669"/>
    <property type="project" value="TreeGrafter"/>
</dbReference>
<dbReference type="GeneID" id="97400602"/>
<dbReference type="Pfam" id="PF00501">
    <property type="entry name" value="AMP-binding"/>
    <property type="match status" value="1"/>
</dbReference>
<accession>A0A090BX91</accession>
<dbReference type="Pfam" id="PF13193">
    <property type="entry name" value="AMP-binding_C"/>
    <property type="match status" value="1"/>
</dbReference>
<feature type="domain" description="AMP-binding enzyme C-terminal" evidence="2">
    <location>
        <begin position="386"/>
        <end position="459"/>
    </location>
</feature>
<dbReference type="InterPro" id="IPR025110">
    <property type="entry name" value="AMP-bd_C"/>
</dbReference>
<proteinExistence type="predicted"/>
<dbReference type="InterPro" id="IPR042099">
    <property type="entry name" value="ANL_N_sf"/>
</dbReference>
<dbReference type="PANTHER" id="PTHR45527">
    <property type="entry name" value="NONRIBOSOMAL PEPTIDE SYNTHETASE"/>
    <property type="match status" value="1"/>
</dbReference>
<evidence type="ECO:0000259" key="1">
    <source>
        <dbReference type="Pfam" id="PF00501"/>
    </source>
</evidence>
<dbReference type="InterPro" id="IPR000873">
    <property type="entry name" value="AMP-dep_synth/lig_dom"/>
</dbReference>
<reference evidence="3" key="1">
    <citation type="journal article" date="2012" name="J. Gen. Appl. Microbiol.">
        <title>Genome-wide survey of polyketide synthase and nonribosomal peptide synthetase gene clusters in Streptomyces turgidiscabies NBRC 16081.</title>
        <authorList>
            <person name="Komaki H."/>
            <person name="Ichikawa N."/>
            <person name="Oguchi A."/>
            <person name="Hanamaki T."/>
            <person name="Fujita N."/>
        </authorList>
    </citation>
    <scope>NUCLEOTIDE SEQUENCE</scope>
    <source>
        <strain evidence="3">NBRC 16081</strain>
    </source>
</reference>
<dbReference type="GO" id="GO:0043041">
    <property type="term" value="P:amino acid activation for nonribosomal peptide biosynthetic process"/>
    <property type="evidence" value="ECO:0007669"/>
    <property type="project" value="TreeGrafter"/>
</dbReference>
<dbReference type="GO" id="GO:0005737">
    <property type="term" value="C:cytoplasm"/>
    <property type="evidence" value="ECO:0007669"/>
    <property type="project" value="TreeGrafter"/>
</dbReference>
<dbReference type="GO" id="GO:0044550">
    <property type="term" value="P:secondary metabolite biosynthetic process"/>
    <property type="evidence" value="ECO:0007669"/>
    <property type="project" value="TreeGrafter"/>
</dbReference>
<dbReference type="RefSeq" id="WP_006383374.1">
    <property type="nucleotide sequence ID" value="NZ_BAAAGY010000011.1"/>
</dbReference>
<dbReference type="InterPro" id="IPR045851">
    <property type="entry name" value="AMP-bd_C_sf"/>
</dbReference>
<organism evidence="3">
    <name type="scientific">Streptomyces turgidiscabies</name>
    <dbReference type="NCBI Taxonomy" id="85558"/>
    <lineage>
        <taxon>Bacteria</taxon>
        <taxon>Bacillati</taxon>
        <taxon>Actinomycetota</taxon>
        <taxon>Actinomycetes</taxon>
        <taxon>Kitasatosporales</taxon>
        <taxon>Streptomycetaceae</taxon>
        <taxon>Streptomyces</taxon>
    </lineage>
</organism>
<protein>
    <submittedName>
        <fullName evidence="3">Putative acyl-CoA synthetase</fullName>
    </submittedName>
</protein>
<dbReference type="OrthoDB" id="2472181at2"/>
<feature type="domain" description="AMP-dependent synthetase/ligase" evidence="1">
    <location>
        <begin position="9"/>
        <end position="328"/>
    </location>
</feature>